<organism evidence="1 2">
    <name type="scientific">Dunaliella salina</name>
    <name type="common">Green alga</name>
    <name type="synonym">Protococcus salinus</name>
    <dbReference type="NCBI Taxonomy" id="3046"/>
    <lineage>
        <taxon>Eukaryota</taxon>
        <taxon>Viridiplantae</taxon>
        <taxon>Chlorophyta</taxon>
        <taxon>core chlorophytes</taxon>
        <taxon>Chlorophyceae</taxon>
        <taxon>CS clade</taxon>
        <taxon>Chlamydomonadales</taxon>
        <taxon>Dunaliellaceae</taxon>
        <taxon>Dunaliella</taxon>
    </lineage>
</organism>
<proteinExistence type="predicted"/>
<reference evidence="1" key="1">
    <citation type="submission" date="2017-08" db="EMBL/GenBank/DDBJ databases">
        <authorList>
            <person name="Polle J.E."/>
            <person name="Barry K."/>
            <person name="Cushman J."/>
            <person name="Schmutz J."/>
            <person name="Tran D."/>
            <person name="Hathwaick L.T."/>
            <person name="Yim W.C."/>
            <person name="Jenkins J."/>
            <person name="Mckie-Krisberg Z.M."/>
            <person name="Prochnik S."/>
            <person name="Lindquist E."/>
            <person name="Dockter R.B."/>
            <person name="Adam C."/>
            <person name="Molina H."/>
            <person name="Bunkerborg J."/>
            <person name="Jin E."/>
            <person name="Buchheim M."/>
            <person name="Magnuson J."/>
        </authorList>
    </citation>
    <scope>NUCLEOTIDE SEQUENCE</scope>
    <source>
        <strain evidence="1">CCAP 19/18</strain>
    </source>
</reference>
<sequence length="101" mass="11340">MASVLAFSGAGSLFPQPDSCCCALRLELLSLSPGLFSYTIHSYSHTIGRVLGDVFYNPYDTIRVLQGFTGSQEHRNCNSPSWMDHRPFWCCFTKYCSSMLL</sequence>
<dbReference type="Proteomes" id="UP000815325">
    <property type="component" value="Unassembled WGS sequence"/>
</dbReference>
<evidence type="ECO:0000313" key="2">
    <source>
        <dbReference type="Proteomes" id="UP000815325"/>
    </source>
</evidence>
<name>A0ABQ7HAL6_DUNSA</name>
<keyword evidence="2" id="KW-1185">Reference proteome</keyword>
<evidence type="ECO:0000313" key="1">
    <source>
        <dbReference type="EMBL" id="KAF5843886.1"/>
    </source>
</evidence>
<protein>
    <submittedName>
        <fullName evidence="1">Uncharacterized protein</fullName>
    </submittedName>
</protein>
<gene>
    <name evidence="1" type="ORF">DUNSADRAFT_8</name>
</gene>
<comment type="caution">
    <text evidence="1">The sequence shown here is derived from an EMBL/GenBank/DDBJ whole genome shotgun (WGS) entry which is preliminary data.</text>
</comment>
<accession>A0ABQ7HAL6</accession>
<dbReference type="EMBL" id="MU069436">
    <property type="protein sequence ID" value="KAF5843886.1"/>
    <property type="molecule type" value="Genomic_DNA"/>
</dbReference>